<dbReference type="InterPro" id="IPR003591">
    <property type="entry name" value="Leu-rich_rpt_typical-subtyp"/>
</dbReference>
<dbReference type="PROSITE" id="PS51450">
    <property type="entry name" value="LRR"/>
    <property type="match status" value="1"/>
</dbReference>
<dbReference type="InterPro" id="IPR001611">
    <property type="entry name" value="Leu-rich_rpt"/>
</dbReference>
<dbReference type="FunFam" id="3.10.20.90:FF:000187">
    <property type="entry name" value="Tubulin-folding cofactor E"/>
    <property type="match status" value="1"/>
</dbReference>
<evidence type="ECO:0000256" key="3">
    <source>
        <dbReference type="ARBA" id="ARBA00022490"/>
    </source>
</evidence>
<comment type="similarity">
    <text evidence="2">Belongs to the TBCE family.</text>
</comment>
<dbReference type="Gene3D" id="3.80.10.10">
    <property type="entry name" value="Ribonuclease Inhibitor"/>
    <property type="match status" value="3"/>
</dbReference>
<dbReference type="AlphaFoldDB" id="A0AAP0NL40"/>
<keyword evidence="3" id="KW-0963">Cytoplasm</keyword>
<dbReference type="SUPFAM" id="SSF74924">
    <property type="entry name" value="Cap-Gly domain"/>
    <property type="match status" value="1"/>
</dbReference>
<dbReference type="PANTHER" id="PTHR46652:SF3">
    <property type="entry name" value="LEUCINE-RICH REPEAT-CONTAINING PROTEIN 9"/>
    <property type="match status" value="1"/>
</dbReference>
<keyword evidence="4" id="KW-0433">Leucine-rich repeat</keyword>
<dbReference type="SUPFAM" id="SSF54236">
    <property type="entry name" value="Ubiquitin-like"/>
    <property type="match status" value="1"/>
</dbReference>
<keyword evidence="10" id="KW-1185">Reference proteome</keyword>
<proteinExistence type="inferred from homology"/>
<evidence type="ECO:0000256" key="1">
    <source>
        <dbReference type="ARBA" id="ARBA00004496"/>
    </source>
</evidence>
<name>A0AAP0NL40_9MAGN</name>
<dbReference type="InterPro" id="IPR029071">
    <property type="entry name" value="Ubiquitin-like_domsf"/>
</dbReference>
<dbReference type="InterPro" id="IPR044079">
    <property type="entry name" value="Ubl_TBCE"/>
</dbReference>
<dbReference type="EMBL" id="JBBNAE010000007">
    <property type="protein sequence ID" value="KAK9109960.1"/>
    <property type="molecule type" value="Genomic_DNA"/>
</dbReference>
<evidence type="ECO:0000256" key="2">
    <source>
        <dbReference type="ARBA" id="ARBA00006286"/>
    </source>
</evidence>
<evidence type="ECO:0000256" key="7">
    <source>
        <dbReference type="ARBA" id="ARBA00026055"/>
    </source>
</evidence>
<reference evidence="9 10" key="1">
    <citation type="submission" date="2024-01" db="EMBL/GenBank/DDBJ databases">
        <title>Genome assemblies of Stephania.</title>
        <authorList>
            <person name="Yang L."/>
        </authorList>
    </citation>
    <scope>NUCLEOTIDE SEQUENCE [LARGE SCALE GENOMIC DNA]</scope>
    <source>
        <strain evidence="9">QJT</strain>
        <tissue evidence="9">Leaf</tissue>
    </source>
</reference>
<sequence>MQDAEPELRIENSEMGFAMNQRVHSVGDPRRTGTVKYIGTVKGFAGIWVGVDWDNGEGKHDGSINAFRYFEANSEKSGSFVRPQNLSKGISFLKALELRYRSRSSKEEEDEMYVLSAGNKRVSVLLVGKNKVQDKFNHFEELVGVSLSYMGISSVGSPKEIEATAPNIKQLDLTGNLFSNWEDVDCLCEGLQKLEVLDLTKNLLSHYVMGLATLKNVRVLVLNSCGINWAQIEKLNPSLEMIEELHLMGNRLNTIVPASSNHVQGFVSLRLLNLEDNLFNTWDEILKLSWLRSLEQLQLNKNHLSRISYPDYCSESSEPHEKGFKPFENLRCLLLGDNKIADLPSVDRLNYFPNLTDIRLSGNPITDQTKGGIPRFVLIARLEKVQILNGSEVSSRERKESEIRYVRYVITQMQDRLGEIAYIHPRFDKLKALHGIEDEKSSNDMKGPKKMASGLLSITLKCCGPSMGEKPPVIKKIPATTTVGKLKALCESFFKLKGIKLKLFLEEEDSPFPVLLVDDMASLVDLGISNGATIVIDQED</sequence>
<evidence type="ECO:0000313" key="9">
    <source>
        <dbReference type="EMBL" id="KAK9109960.1"/>
    </source>
</evidence>
<dbReference type="FunFam" id="3.80.10.10:FF:000752">
    <property type="entry name" value="Tubulin-folding cofactor E"/>
    <property type="match status" value="1"/>
</dbReference>
<dbReference type="PANTHER" id="PTHR46652">
    <property type="entry name" value="LEUCINE-RICH REPEAT AND IQ DOMAIN-CONTAINING PROTEIN 1-RELATED"/>
    <property type="match status" value="1"/>
</dbReference>
<organism evidence="9 10">
    <name type="scientific">Stephania japonica</name>
    <dbReference type="NCBI Taxonomy" id="461633"/>
    <lineage>
        <taxon>Eukaryota</taxon>
        <taxon>Viridiplantae</taxon>
        <taxon>Streptophyta</taxon>
        <taxon>Embryophyta</taxon>
        <taxon>Tracheophyta</taxon>
        <taxon>Spermatophyta</taxon>
        <taxon>Magnoliopsida</taxon>
        <taxon>Ranunculales</taxon>
        <taxon>Menispermaceae</taxon>
        <taxon>Menispermoideae</taxon>
        <taxon>Cissampelideae</taxon>
        <taxon>Stephania</taxon>
    </lineage>
</organism>
<dbReference type="PROSITE" id="PS50245">
    <property type="entry name" value="CAP_GLY_2"/>
    <property type="match status" value="1"/>
</dbReference>
<protein>
    <recommendedName>
        <fullName evidence="8">CAP-Gly domain-containing protein</fullName>
    </recommendedName>
</protein>
<evidence type="ECO:0000313" key="10">
    <source>
        <dbReference type="Proteomes" id="UP001417504"/>
    </source>
</evidence>
<comment type="subunit">
    <text evidence="7">Supercomplex made of cofactors A to E. Cofactors A and D function by capturing and stabilizing tubulin in a quasi-native conformation. Cofactor E binds to the cofactor D-tubulin complex; interaction with cofactor C then causes the release of tubulin polypeptides that are committed to the native state.</text>
</comment>
<accession>A0AAP0NL40</accession>
<keyword evidence="6" id="KW-0143">Chaperone</keyword>
<dbReference type="InterPro" id="IPR036859">
    <property type="entry name" value="CAP-Gly_dom_sf"/>
</dbReference>
<dbReference type="Gene3D" id="3.10.20.90">
    <property type="entry name" value="Phosphatidylinositol 3-kinase Catalytic Subunit, Chain A, domain 1"/>
    <property type="match status" value="1"/>
</dbReference>
<dbReference type="InterPro" id="IPR032675">
    <property type="entry name" value="LRR_dom_sf"/>
</dbReference>
<evidence type="ECO:0000256" key="5">
    <source>
        <dbReference type="ARBA" id="ARBA00022737"/>
    </source>
</evidence>
<dbReference type="FunFam" id="3.80.10.10:FF:000882">
    <property type="entry name" value="Tubulin-folding cofactor E"/>
    <property type="match status" value="1"/>
</dbReference>
<feature type="domain" description="CAP-Gly" evidence="8">
    <location>
        <begin position="39"/>
        <end position="82"/>
    </location>
</feature>
<evidence type="ECO:0000256" key="4">
    <source>
        <dbReference type="ARBA" id="ARBA00022614"/>
    </source>
</evidence>
<comment type="caution">
    <text evidence="9">The sequence shown here is derived from an EMBL/GenBank/DDBJ whole genome shotgun (WGS) entry which is preliminary data.</text>
</comment>
<comment type="subcellular location">
    <subcellularLocation>
        <location evidence="1">Cytoplasm</location>
    </subcellularLocation>
</comment>
<dbReference type="Proteomes" id="UP001417504">
    <property type="component" value="Unassembled WGS sequence"/>
</dbReference>
<dbReference type="GO" id="GO:0005737">
    <property type="term" value="C:cytoplasm"/>
    <property type="evidence" value="ECO:0007669"/>
    <property type="project" value="UniProtKB-SubCell"/>
</dbReference>
<dbReference type="SMART" id="SM00369">
    <property type="entry name" value="LRR_TYP"/>
    <property type="match status" value="4"/>
</dbReference>
<dbReference type="CDD" id="cd17044">
    <property type="entry name" value="Ubl_TBCE"/>
    <property type="match status" value="1"/>
</dbReference>
<dbReference type="Pfam" id="PF01302">
    <property type="entry name" value="CAP_GLY"/>
    <property type="match status" value="1"/>
</dbReference>
<dbReference type="SUPFAM" id="SSF52058">
    <property type="entry name" value="L domain-like"/>
    <property type="match status" value="1"/>
</dbReference>
<evidence type="ECO:0000256" key="6">
    <source>
        <dbReference type="ARBA" id="ARBA00023186"/>
    </source>
</evidence>
<dbReference type="FunFam" id="2.30.30.190:FF:000016">
    <property type="entry name" value="Tubulin-folding cofactor E"/>
    <property type="match status" value="1"/>
</dbReference>
<dbReference type="InterPro" id="IPR050836">
    <property type="entry name" value="SDS22/Internalin_LRR"/>
</dbReference>
<keyword evidence="5" id="KW-0677">Repeat</keyword>
<dbReference type="Gene3D" id="2.30.30.190">
    <property type="entry name" value="CAP Gly-rich-like domain"/>
    <property type="match status" value="1"/>
</dbReference>
<dbReference type="InterPro" id="IPR000938">
    <property type="entry name" value="CAP-Gly_domain"/>
</dbReference>
<gene>
    <name evidence="9" type="ORF">Sjap_018020</name>
</gene>
<evidence type="ECO:0000259" key="8">
    <source>
        <dbReference type="PROSITE" id="PS50245"/>
    </source>
</evidence>
<dbReference type="SMART" id="SM01052">
    <property type="entry name" value="CAP_GLY"/>
    <property type="match status" value="1"/>
</dbReference>